<sequence length="781" mass="85924">MATERKRSKGRFLYLFDWNAKSRKKLFSNKTETYEGSIQEKGSADDFEIPHYLLELNENKDHHSFRGSGNYSCASLVNGDDGYGARAPGVVARLMGLDSMPTMPSCEASSLSSYDSRAVNNSYCPRGPAPFPPEHHILEYSYTPDKLGSLPWSSMDPRRSKVNGRRPIERFQEVLPPKSAKPISITHHKLLSPIKSPGFILTKDAAYIMEAAARILDSSPQPTSRAKVPTLGSPSSSFKLQDLKDKIDAAQRSSRLPESSKTPKHSTPVKHSRTNFSGKSSHRSLFKNILGSETSISQKVKNRGKSVSAPVPDKANMQKREGSVYTEDRSQLQKEHKQVKSKQKQSNMQKAEKTRTSGSKSSGALKQNNDKQNSVNHKEKLNYQTPILDQQPGKVALGNNSARPSKVVHKVYVNSENRPKKVVTATSVDDQRTPLNGVIERKPSLNRMKNITRDKQVPISDSQLSEIVRDRGDRRAVQSDLSLQGDSRNDMDVISFTFTSPIKKSSSQSMSSIEDIGSNCHHVGGSPDLNSQSESHTRSSSSPHLGLSLIDSGSLSLLLEKKLKELTAKIVSTKSASGNEGHDTDSASFLSESISSHDVAGSTRVSYDGTSDKDEKSFACGGDCSTALATKSRPKLEDAANGPFTAPYYSRSPFLLIPTHASQLGSPPYLQPHPFLCLAPGPNLDFYFQRDTLTSPPIDVSWFPVVGGQAHGVPKPPLAFYRMLKVLWGMVLATVTNVRPEYLILLISTSLFKNALFQEVVCHPIPLLISLMVSLMWAELL</sequence>
<proteinExistence type="predicted"/>
<feature type="compositionally biased region" description="Basic and acidic residues" evidence="1">
    <location>
        <begin position="316"/>
        <end position="338"/>
    </location>
</feature>
<feature type="compositionally biased region" description="Polar residues" evidence="1">
    <location>
        <begin position="356"/>
        <end position="375"/>
    </location>
</feature>
<feature type="compositionally biased region" description="Low complexity" evidence="1">
    <location>
        <begin position="531"/>
        <end position="545"/>
    </location>
</feature>
<accession>A0A9Q1JT72</accession>
<evidence type="ECO:0000313" key="3">
    <source>
        <dbReference type="EMBL" id="KAJ8430554.1"/>
    </source>
</evidence>
<dbReference type="AlphaFoldDB" id="A0A9Q1JT72"/>
<evidence type="ECO:0000256" key="1">
    <source>
        <dbReference type="SAM" id="MobiDB-lite"/>
    </source>
</evidence>
<reference evidence="3" key="1">
    <citation type="submission" date="2022-04" db="EMBL/GenBank/DDBJ databases">
        <title>Carnegiea gigantea Genome sequencing and assembly v2.</title>
        <authorList>
            <person name="Copetti D."/>
            <person name="Sanderson M.J."/>
            <person name="Burquez A."/>
            <person name="Wojciechowski M.F."/>
        </authorList>
    </citation>
    <scope>NUCLEOTIDE SEQUENCE</scope>
    <source>
        <strain evidence="3">SGP5-SGP5p</strain>
        <tissue evidence="3">Aerial part</tissue>
    </source>
</reference>
<organism evidence="3 4">
    <name type="scientific">Carnegiea gigantea</name>
    <dbReference type="NCBI Taxonomy" id="171969"/>
    <lineage>
        <taxon>Eukaryota</taxon>
        <taxon>Viridiplantae</taxon>
        <taxon>Streptophyta</taxon>
        <taxon>Embryophyta</taxon>
        <taxon>Tracheophyta</taxon>
        <taxon>Spermatophyta</taxon>
        <taxon>Magnoliopsida</taxon>
        <taxon>eudicotyledons</taxon>
        <taxon>Gunneridae</taxon>
        <taxon>Pentapetalae</taxon>
        <taxon>Caryophyllales</taxon>
        <taxon>Cactineae</taxon>
        <taxon>Cactaceae</taxon>
        <taxon>Cactoideae</taxon>
        <taxon>Echinocereeae</taxon>
        <taxon>Carnegiea</taxon>
    </lineage>
</organism>
<dbReference type="PANTHER" id="PTHR21726:SF29">
    <property type="entry name" value="EXPRESSED PROTEIN"/>
    <property type="match status" value="1"/>
</dbReference>
<dbReference type="OrthoDB" id="765769at2759"/>
<feature type="region of interest" description="Disordered" evidence="1">
    <location>
        <begin position="503"/>
        <end position="545"/>
    </location>
</feature>
<dbReference type="Pfam" id="PF14383">
    <property type="entry name" value="VARLMGL"/>
    <property type="match status" value="1"/>
</dbReference>
<feature type="region of interest" description="Disordered" evidence="1">
    <location>
        <begin position="296"/>
        <end position="377"/>
    </location>
</feature>
<dbReference type="Proteomes" id="UP001153076">
    <property type="component" value="Unassembled WGS sequence"/>
</dbReference>
<feature type="compositionally biased region" description="Polar residues" evidence="1">
    <location>
        <begin position="251"/>
        <end position="260"/>
    </location>
</feature>
<name>A0A9Q1JT72_9CARY</name>
<feature type="compositionally biased region" description="Basic residues" evidence="1">
    <location>
        <begin position="262"/>
        <end position="273"/>
    </location>
</feature>
<protein>
    <recommendedName>
        <fullName evidence="2">DUF3741 domain-containing protein</fullName>
    </recommendedName>
</protein>
<keyword evidence="4" id="KW-1185">Reference proteome</keyword>
<feature type="domain" description="DUF3741" evidence="2">
    <location>
        <begin position="77"/>
        <end position="102"/>
    </location>
</feature>
<feature type="compositionally biased region" description="Low complexity" evidence="1">
    <location>
        <begin position="503"/>
        <end position="518"/>
    </location>
</feature>
<evidence type="ECO:0000313" key="4">
    <source>
        <dbReference type="Proteomes" id="UP001153076"/>
    </source>
</evidence>
<gene>
    <name evidence="3" type="ORF">Cgig2_019126</name>
</gene>
<dbReference type="PANTHER" id="PTHR21726">
    <property type="entry name" value="PHOSPHATIDYLINOSITOL N-ACETYLGLUCOSAMINYLTRANSFERASE SUBUNIT P DOWN SYNDROME CRITICAL REGION PROTEIN 5 -RELATED"/>
    <property type="match status" value="1"/>
</dbReference>
<dbReference type="EMBL" id="JAKOGI010000782">
    <property type="protein sequence ID" value="KAJ8430554.1"/>
    <property type="molecule type" value="Genomic_DNA"/>
</dbReference>
<dbReference type="InterPro" id="IPR032795">
    <property type="entry name" value="DUF3741-assoc"/>
</dbReference>
<feature type="region of interest" description="Disordered" evidence="1">
    <location>
        <begin position="218"/>
        <end position="283"/>
    </location>
</feature>
<evidence type="ECO:0000259" key="2">
    <source>
        <dbReference type="Pfam" id="PF14383"/>
    </source>
</evidence>
<comment type="caution">
    <text evidence="3">The sequence shown here is derived from an EMBL/GenBank/DDBJ whole genome shotgun (WGS) entry which is preliminary data.</text>
</comment>